<dbReference type="InterPro" id="IPR053781">
    <property type="entry name" value="F-box_AtFBL13-like"/>
</dbReference>
<dbReference type="SUPFAM" id="SSF81383">
    <property type="entry name" value="F-box domain"/>
    <property type="match status" value="1"/>
</dbReference>
<protein>
    <recommendedName>
        <fullName evidence="1">F-box domain-containing protein</fullName>
    </recommendedName>
</protein>
<dbReference type="Pfam" id="PF24758">
    <property type="entry name" value="LRR_At5g56370"/>
    <property type="match status" value="1"/>
</dbReference>
<dbReference type="PROSITE" id="PS50181">
    <property type="entry name" value="FBOX"/>
    <property type="match status" value="1"/>
</dbReference>
<evidence type="ECO:0000259" key="1">
    <source>
        <dbReference type="PROSITE" id="PS50181"/>
    </source>
</evidence>
<dbReference type="EMBL" id="JAVIJP010000028">
    <property type="protein sequence ID" value="KAL3634814.1"/>
    <property type="molecule type" value="Genomic_DNA"/>
</dbReference>
<proteinExistence type="predicted"/>
<dbReference type="AlphaFoldDB" id="A0ABD3CZ52"/>
<sequence length="424" mass="49667">MNTQSVKIKREEDDDGSSAITIDRLSQLPQPVLHNILSLLSQKDAIRTSVLSNSWRYLWHGRLNVEFRDNWFARKPELWSFLDKTLQRYLDHNFSLQKFLVDIRSVVDYTLLQKWISMAITNMGVKSLNLIFSCSSIDFRRPLIAFLSETLVELHLQNCNLNTLKSTDDVMLNNLRTLLLHSVYITDENFDKIISGCPLIEKLYLLLMDSINPGERMKAFIDTPNILYFAYFGHGFLPSIKFTTTSNEWASHISVWPSDNDAMSWFLELNKLLKALSQSHITLNLIHDEYKKLNIIDSYGGFDKPVVVKHLGLLGYFSSSSFRAILNCYFRVCRPRYIHMDQYANELTDIHMDQYANKFAEFICNLIPNNIGWCYSWLQDLEEVRIEVLDYKAKEWNCFQGTTLPSSQRFRFRLTWREQLSKLT</sequence>
<dbReference type="InterPro" id="IPR036047">
    <property type="entry name" value="F-box-like_dom_sf"/>
</dbReference>
<reference evidence="3" key="1">
    <citation type="journal article" date="2024" name="IScience">
        <title>Strigolactones Initiate the Formation of Haustorium-like Structures in Castilleja.</title>
        <authorList>
            <person name="Buerger M."/>
            <person name="Peterson D."/>
            <person name="Chory J."/>
        </authorList>
    </citation>
    <scope>NUCLEOTIDE SEQUENCE [LARGE SCALE GENOMIC DNA]</scope>
</reference>
<dbReference type="Proteomes" id="UP001632038">
    <property type="component" value="Unassembled WGS sequence"/>
</dbReference>
<comment type="caution">
    <text evidence="2">The sequence shown here is derived from an EMBL/GenBank/DDBJ whole genome shotgun (WGS) entry which is preliminary data.</text>
</comment>
<keyword evidence="3" id="KW-1185">Reference proteome</keyword>
<accession>A0ABD3CZ52</accession>
<dbReference type="InterPro" id="IPR055411">
    <property type="entry name" value="LRR_FXL15/At3g58940/PEG3-like"/>
</dbReference>
<dbReference type="Pfam" id="PF00646">
    <property type="entry name" value="F-box"/>
    <property type="match status" value="1"/>
</dbReference>
<evidence type="ECO:0000313" key="3">
    <source>
        <dbReference type="Proteomes" id="UP001632038"/>
    </source>
</evidence>
<dbReference type="CDD" id="cd22160">
    <property type="entry name" value="F-box_AtFBL13-like"/>
    <property type="match status" value="1"/>
</dbReference>
<dbReference type="Gene3D" id="3.80.10.10">
    <property type="entry name" value="Ribonuclease Inhibitor"/>
    <property type="match status" value="1"/>
</dbReference>
<evidence type="ECO:0000313" key="2">
    <source>
        <dbReference type="EMBL" id="KAL3634814.1"/>
    </source>
</evidence>
<dbReference type="PANTHER" id="PTHR31639">
    <property type="entry name" value="F-BOX PROTEIN-LIKE"/>
    <property type="match status" value="1"/>
</dbReference>
<dbReference type="InterPro" id="IPR001810">
    <property type="entry name" value="F-box_dom"/>
</dbReference>
<dbReference type="InterPro" id="IPR032675">
    <property type="entry name" value="LRR_dom_sf"/>
</dbReference>
<name>A0ABD3CZ52_9LAMI</name>
<gene>
    <name evidence="2" type="ORF">CASFOL_021868</name>
</gene>
<feature type="domain" description="F-box" evidence="1">
    <location>
        <begin position="22"/>
        <end position="70"/>
    </location>
</feature>
<organism evidence="2 3">
    <name type="scientific">Castilleja foliolosa</name>
    <dbReference type="NCBI Taxonomy" id="1961234"/>
    <lineage>
        <taxon>Eukaryota</taxon>
        <taxon>Viridiplantae</taxon>
        <taxon>Streptophyta</taxon>
        <taxon>Embryophyta</taxon>
        <taxon>Tracheophyta</taxon>
        <taxon>Spermatophyta</taxon>
        <taxon>Magnoliopsida</taxon>
        <taxon>eudicotyledons</taxon>
        <taxon>Gunneridae</taxon>
        <taxon>Pentapetalae</taxon>
        <taxon>asterids</taxon>
        <taxon>lamiids</taxon>
        <taxon>Lamiales</taxon>
        <taxon>Orobanchaceae</taxon>
        <taxon>Pedicularideae</taxon>
        <taxon>Castillejinae</taxon>
        <taxon>Castilleja</taxon>
    </lineage>
</organism>
<dbReference type="PANTHER" id="PTHR31639:SF42">
    <property type="entry name" value="OS02G0160200 PROTEIN"/>
    <property type="match status" value="1"/>
</dbReference>